<dbReference type="EMBL" id="BDSP01000117">
    <property type="protein sequence ID" value="GAX17415.1"/>
    <property type="molecule type" value="Genomic_DNA"/>
</dbReference>
<dbReference type="AlphaFoldDB" id="A0A1Z5JTQ1"/>
<dbReference type="InParanoid" id="A0A1Z5JTQ1"/>
<dbReference type="GO" id="GO:0005730">
    <property type="term" value="C:nucleolus"/>
    <property type="evidence" value="ECO:0007669"/>
    <property type="project" value="UniProtKB-SubCell"/>
</dbReference>
<evidence type="ECO:0000313" key="8">
    <source>
        <dbReference type="Proteomes" id="UP000198406"/>
    </source>
</evidence>
<dbReference type="Proteomes" id="UP000198406">
    <property type="component" value="Unassembled WGS sequence"/>
</dbReference>
<feature type="domain" description="RRM" evidence="6">
    <location>
        <begin position="72"/>
        <end position="151"/>
    </location>
</feature>
<dbReference type="SMART" id="SM00360">
    <property type="entry name" value="RRM"/>
    <property type="match status" value="1"/>
</dbReference>
<feature type="region of interest" description="Disordered" evidence="5">
    <location>
        <begin position="1"/>
        <end position="48"/>
    </location>
</feature>
<keyword evidence="2 4" id="KW-0694">RNA-binding</keyword>
<evidence type="ECO:0000256" key="1">
    <source>
        <dbReference type="ARBA" id="ARBA00004604"/>
    </source>
</evidence>
<proteinExistence type="predicted"/>
<gene>
    <name evidence="7" type="ORF">FisN_5Hh060</name>
</gene>
<dbReference type="PROSITE" id="PS50102">
    <property type="entry name" value="RRM"/>
    <property type="match status" value="1"/>
</dbReference>
<feature type="compositionally biased region" description="Basic and acidic residues" evidence="5">
    <location>
        <begin position="232"/>
        <end position="246"/>
    </location>
</feature>
<feature type="compositionally biased region" description="Polar residues" evidence="5">
    <location>
        <begin position="10"/>
        <end position="20"/>
    </location>
</feature>
<dbReference type="CDD" id="cd12307">
    <property type="entry name" value="RRM_NIFK_like"/>
    <property type="match status" value="1"/>
</dbReference>
<comment type="subcellular location">
    <subcellularLocation>
        <location evidence="1">Nucleus</location>
        <location evidence="1">Nucleolus</location>
    </subcellularLocation>
</comment>
<reference evidence="7 8" key="1">
    <citation type="journal article" date="2015" name="Plant Cell">
        <title>Oil accumulation by the oleaginous diatom Fistulifera solaris as revealed by the genome and transcriptome.</title>
        <authorList>
            <person name="Tanaka T."/>
            <person name="Maeda Y."/>
            <person name="Veluchamy A."/>
            <person name="Tanaka M."/>
            <person name="Abida H."/>
            <person name="Marechal E."/>
            <person name="Bowler C."/>
            <person name="Muto M."/>
            <person name="Sunaga Y."/>
            <person name="Tanaka M."/>
            <person name="Yoshino T."/>
            <person name="Taniguchi T."/>
            <person name="Fukuda Y."/>
            <person name="Nemoto M."/>
            <person name="Matsumoto M."/>
            <person name="Wong P.S."/>
            <person name="Aburatani S."/>
            <person name="Fujibuchi W."/>
        </authorList>
    </citation>
    <scope>NUCLEOTIDE SEQUENCE [LARGE SCALE GENOMIC DNA]</scope>
    <source>
        <strain evidence="7 8">JPCC DA0580</strain>
    </source>
</reference>
<dbReference type="InterPro" id="IPR012677">
    <property type="entry name" value="Nucleotide-bd_a/b_plait_sf"/>
</dbReference>
<dbReference type="SUPFAM" id="SSF54928">
    <property type="entry name" value="RNA-binding domain, RBD"/>
    <property type="match status" value="1"/>
</dbReference>
<accession>A0A1Z5JTQ1</accession>
<dbReference type="Gene3D" id="3.30.70.330">
    <property type="match status" value="1"/>
</dbReference>
<evidence type="ECO:0000256" key="4">
    <source>
        <dbReference type="PROSITE-ProRule" id="PRU00176"/>
    </source>
</evidence>
<evidence type="ECO:0000256" key="3">
    <source>
        <dbReference type="ARBA" id="ARBA00023242"/>
    </source>
</evidence>
<keyword evidence="3" id="KW-0539">Nucleus</keyword>
<dbReference type="InterPro" id="IPR000504">
    <property type="entry name" value="RRM_dom"/>
</dbReference>
<comment type="caution">
    <text evidence="7">The sequence shown here is derived from an EMBL/GenBank/DDBJ whole genome shotgun (WGS) entry which is preliminary data.</text>
</comment>
<evidence type="ECO:0000313" key="7">
    <source>
        <dbReference type="EMBL" id="GAX17415.1"/>
    </source>
</evidence>
<evidence type="ECO:0000259" key="6">
    <source>
        <dbReference type="PROSITE" id="PS50102"/>
    </source>
</evidence>
<sequence length="324" mass="36549">MKSALEQAEETLQNKLQQLEQDPEWNSDDDEGDDDDKGETIKDKKNKQQQKKIVKELLKNNGEKNKGIKDSTVIYIGHLPMHMQELELVAFLKQFGAIVNLRLSRSPKTGRPRGYAFCQFTSSDIAQIVAETLSGYIIAGTKRLVCHVVPTCHRHLFDTKKNFIPTQQRTSPRRKSLAKLKQITTRLLQREGKKRKALAAMGIEYDFPGYAGVSTTDTSSKKSKNNKSGDTLSKEDVSSKNTENKKTTKKRKESMDSVQSNDSQQHKKRKDSIASVESNTERSNNKKLKSSMDTSSAATNKKAAPMSEQKKKPTKKDKKRRAST</sequence>
<evidence type="ECO:0000256" key="2">
    <source>
        <dbReference type="ARBA" id="ARBA00022884"/>
    </source>
</evidence>
<dbReference type="OrthoDB" id="21467at2759"/>
<keyword evidence="8" id="KW-1185">Reference proteome</keyword>
<organism evidence="7 8">
    <name type="scientific">Fistulifera solaris</name>
    <name type="common">Oleaginous diatom</name>
    <dbReference type="NCBI Taxonomy" id="1519565"/>
    <lineage>
        <taxon>Eukaryota</taxon>
        <taxon>Sar</taxon>
        <taxon>Stramenopiles</taxon>
        <taxon>Ochrophyta</taxon>
        <taxon>Bacillariophyta</taxon>
        <taxon>Bacillariophyceae</taxon>
        <taxon>Bacillariophycidae</taxon>
        <taxon>Naviculales</taxon>
        <taxon>Naviculaceae</taxon>
        <taxon>Fistulifera</taxon>
    </lineage>
</organism>
<protein>
    <submittedName>
        <fullName evidence="7">Nucleolar protein 15</fullName>
    </submittedName>
</protein>
<feature type="compositionally biased region" description="Basic residues" evidence="5">
    <location>
        <begin position="312"/>
        <end position="324"/>
    </location>
</feature>
<dbReference type="Pfam" id="PF00076">
    <property type="entry name" value="RRM_1"/>
    <property type="match status" value="1"/>
</dbReference>
<dbReference type="GO" id="GO:0003723">
    <property type="term" value="F:RNA binding"/>
    <property type="evidence" value="ECO:0007669"/>
    <property type="project" value="UniProtKB-UniRule"/>
</dbReference>
<evidence type="ECO:0000256" key="5">
    <source>
        <dbReference type="SAM" id="MobiDB-lite"/>
    </source>
</evidence>
<feature type="region of interest" description="Disordered" evidence="5">
    <location>
        <begin position="214"/>
        <end position="324"/>
    </location>
</feature>
<dbReference type="PANTHER" id="PTHR46754">
    <property type="entry name" value="MKI67 FHA DOMAIN-INTERACTING NUCLEOLAR PHOSPHOPROTEIN"/>
    <property type="match status" value="1"/>
</dbReference>
<feature type="compositionally biased region" description="Acidic residues" evidence="5">
    <location>
        <begin position="21"/>
        <end position="37"/>
    </location>
</feature>
<dbReference type="InterPro" id="IPR035979">
    <property type="entry name" value="RBD_domain_sf"/>
</dbReference>
<name>A0A1Z5JTQ1_FISSO</name>